<gene>
    <name evidence="3" type="ORF">CAFE_15210</name>
</gene>
<dbReference type="RefSeq" id="WP_156990259.1">
    <property type="nucleotide sequence ID" value="NZ_VWXL01000048.1"/>
</dbReference>
<comment type="caution">
    <text evidence="3">The sequence shown here is derived from an EMBL/GenBank/DDBJ whole genome shotgun (WGS) entry which is preliminary data.</text>
</comment>
<keyword evidence="4" id="KW-1185">Reference proteome</keyword>
<dbReference type="Proteomes" id="UP000469440">
    <property type="component" value="Unassembled WGS sequence"/>
</dbReference>
<feature type="domain" description="MobA/VirD2-like nuclease" evidence="2">
    <location>
        <begin position="27"/>
        <end position="167"/>
    </location>
</feature>
<dbReference type="OrthoDB" id="9763513at2"/>
<keyword evidence="1" id="KW-0175">Coiled coil</keyword>
<evidence type="ECO:0000256" key="1">
    <source>
        <dbReference type="SAM" id="Coils"/>
    </source>
</evidence>
<accession>A0A6N8HZS6</accession>
<reference evidence="3 4" key="1">
    <citation type="submission" date="2019-09" db="EMBL/GenBank/DDBJ databases">
        <title>Genome sequence of Clostridium sp. EA1.</title>
        <authorList>
            <person name="Poehlein A."/>
            <person name="Bengelsdorf F.R."/>
            <person name="Daniel R."/>
        </authorList>
    </citation>
    <scope>NUCLEOTIDE SEQUENCE [LARGE SCALE GENOMIC DNA]</scope>
    <source>
        <strain evidence="3 4">EA1</strain>
    </source>
</reference>
<dbReference type="InterPro" id="IPR005094">
    <property type="entry name" value="Endonuclease_MobA/VirD2"/>
</dbReference>
<feature type="coiled-coil region" evidence="1">
    <location>
        <begin position="380"/>
        <end position="414"/>
    </location>
</feature>
<protein>
    <submittedName>
        <fullName evidence="3">Relaxase/Mobilization nuclease domain protein</fullName>
    </submittedName>
</protein>
<evidence type="ECO:0000313" key="3">
    <source>
        <dbReference type="EMBL" id="MVB10823.1"/>
    </source>
</evidence>
<evidence type="ECO:0000259" key="2">
    <source>
        <dbReference type="Pfam" id="PF03432"/>
    </source>
</evidence>
<proteinExistence type="predicted"/>
<evidence type="ECO:0000313" key="4">
    <source>
        <dbReference type="Proteomes" id="UP000469440"/>
    </source>
</evidence>
<name>A0A6N8HZS6_9FIRM</name>
<dbReference type="EMBL" id="VWXL01000048">
    <property type="protein sequence ID" value="MVB10823.1"/>
    <property type="molecule type" value="Genomic_DNA"/>
</dbReference>
<dbReference type="Pfam" id="PF03432">
    <property type="entry name" value="Relaxase"/>
    <property type="match status" value="1"/>
</dbReference>
<sequence length="439" mass="51552">MATTFITGIAVRPGRSSLQTAYDSISYITNPRKTRNGELVSAFRCSPNSAPFEIMYDQHMYEQETGRKVIVKYTDGRKSYLLMTMRQSFAPGEVTPEQALELGRELADRFLKGKYQYVIATHIDKAHIHNHIIYNIVGSDKKKFRQTEYTPQQLRDLSDRICKEHGLSVVIPTEWQKRKFTNEKVTSYRTVLKNDIDRCIRAAQDYEDFLRRMREQYYVDETGKYLRFRHRTNGQQRMIRSYTLGKGYTRQEIRMRAEMEEELINPATFSQKLRNIEAMIHAAGYVRENGTDFDRQSEQLKELMEQTQKKMDEMRDKLTRIESIAKCFDALEQYGSVYSQYQSGQMFPQEVLEHQTEIGLYQSARATLKENHIGAGVEERNRFRSELARIREDAAKLEDQYRATVRQLNRVEEVREISERVEADDPIIARKKGGKQYGR</sequence>
<organism evidence="3 4">
    <name type="scientific">Caproicibacter fermentans</name>
    <dbReference type="NCBI Taxonomy" id="2576756"/>
    <lineage>
        <taxon>Bacteria</taxon>
        <taxon>Bacillati</taxon>
        <taxon>Bacillota</taxon>
        <taxon>Clostridia</taxon>
        <taxon>Eubacteriales</taxon>
        <taxon>Acutalibacteraceae</taxon>
        <taxon>Caproicibacter</taxon>
    </lineage>
</organism>
<dbReference type="AlphaFoldDB" id="A0A6N8HZS6"/>
<feature type="coiled-coil region" evidence="1">
    <location>
        <begin position="293"/>
        <end position="324"/>
    </location>
</feature>